<reference evidence="1" key="1">
    <citation type="submission" date="2023-05" db="EMBL/GenBank/DDBJ databases">
        <authorList>
            <consortium name="ELIXIR-Norway"/>
        </authorList>
    </citation>
    <scope>NUCLEOTIDE SEQUENCE</scope>
</reference>
<name>A0ACB0ETF6_RANTA</name>
<evidence type="ECO:0000313" key="2">
    <source>
        <dbReference type="Proteomes" id="UP001162501"/>
    </source>
</evidence>
<organism evidence="1 2">
    <name type="scientific">Rangifer tarandus platyrhynchus</name>
    <name type="common">Svalbard reindeer</name>
    <dbReference type="NCBI Taxonomy" id="3082113"/>
    <lineage>
        <taxon>Eukaryota</taxon>
        <taxon>Metazoa</taxon>
        <taxon>Chordata</taxon>
        <taxon>Craniata</taxon>
        <taxon>Vertebrata</taxon>
        <taxon>Euteleostomi</taxon>
        <taxon>Mammalia</taxon>
        <taxon>Eutheria</taxon>
        <taxon>Laurasiatheria</taxon>
        <taxon>Artiodactyla</taxon>
        <taxon>Ruminantia</taxon>
        <taxon>Pecora</taxon>
        <taxon>Cervidae</taxon>
        <taxon>Odocoileinae</taxon>
        <taxon>Rangifer</taxon>
    </lineage>
</organism>
<proteinExistence type="predicted"/>
<gene>
    <name evidence="1" type="ORF">MRATA1EN3_LOCUS14791</name>
</gene>
<dbReference type="EMBL" id="OX596109">
    <property type="protein sequence ID" value="CAI9703578.1"/>
    <property type="molecule type" value="Genomic_DNA"/>
</dbReference>
<dbReference type="Proteomes" id="UP001162501">
    <property type="component" value="Chromosome 25"/>
</dbReference>
<sequence>MQPGYRILGHMPPEEAFVCIIRRAAKQSRELKVSQEEESGTREPDRTPNSQVVETVSASMPPSERRQVDSCNPGNS</sequence>
<protein>
    <submittedName>
        <fullName evidence="1">Uncharacterized protein</fullName>
    </submittedName>
</protein>
<evidence type="ECO:0000313" key="1">
    <source>
        <dbReference type="EMBL" id="CAI9703578.1"/>
    </source>
</evidence>
<accession>A0ACB0ETF6</accession>